<proteinExistence type="inferred from homology"/>
<reference evidence="5" key="1">
    <citation type="journal article" date="2019" name="Gigascience">
        <title>De novo genome assembly of the endangered Acer yangbiense, a plant species with extremely small populations endemic to Yunnan Province, China.</title>
        <authorList>
            <person name="Yang J."/>
            <person name="Wariss H.M."/>
            <person name="Tao L."/>
            <person name="Zhang R."/>
            <person name="Yun Q."/>
            <person name="Hollingsworth P."/>
            <person name="Dao Z."/>
            <person name="Luo G."/>
            <person name="Guo H."/>
            <person name="Ma Y."/>
            <person name="Sun W."/>
        </authorList>
    </citation>
    <scope>NUCLEOTIDE SEQUENCE [LARGE SCALE GENOMIC DNA]</scope>
    <source>
        <strain evidence="5">cv. br00</strain>
    </source>
</reference>
<evidence type="ECO:0000256" key="2">
    <source>
        <dbReference type="SAM" id="MobiDB-lite"/>
    </source>
</evidence>
<dbReference type="PANTHER" id="PTHR33155:SF75">
    <property type="entry name" value="OS02G0750800 PROTEIN"/>
    <property type="match status" value="1"/>
</dbReference>
<feature type="compositionally biased region" description="Acidic residues" evidence="2">
    <location>
        <begin position="224"/>
        <end position="251"/>
    </location>
</feature>
<dbReference type="EMBL" id="VDCV01000005">
    <property type="protein sequence ID" value="KAB5557121.1"/>
    <property type="molecule type" value="Genomic_DNA"/>
</dbReference>
<comment type="similarity">
    <text evidence="1">Belongs to the fantastic four family.</text>
</comment>
<dbReference type="PANTHER" id="PTHR33155">
    <property type="entry name" value="FANTASTIC FOUR-LIKE PROTEIN (DUF3049)"/>
    <property type="match status" value="1"/>
</dbReference>
<dbReference type="Proteomes" id="UP000326939">
    <property type="component" value="Chromosome 5"/>
</dbReference>
<dbReference type="Pfam" id="PF11250">
    <property type="entry name" value="FAF"/>
    <property type="match status" value="1"/>
</dbReference>
<evidence type="ECO:0000256" key="1">
    <source>
        <dbReference type="ARBA" id="ARBA00008690"/>
    </source>
</evidence>
<dbReference type="InterPro" id="IPR046431">
    <property type="entry name" value="FAF_dom"/>
</dbReference>
<evidence type="ECO:0000313" key="4">
    <source>
        <dbReference type="EMBL" id="KAB5557121.1"/>
    </source>
</evidence>
<feature type="domain" description="FAF" evidence="3">
    <location>
        <begin position="148"/>
        <end position="204"/>
    </location>
</feature>
<feature type="region of interest" description="Disordered" evidence="2">
    <location>
        <begin position="223"/>
        <end position="252"/>
    </location>
</feature>
<evidence type="ECO:0000259" key="3">
    <source>
        <dbReference type="Pfam" id="PF11250"/>
    </source>
</evidence>
<sequence>MENFSEGSLFCKAKSVVSTLFGIMVWTSTSPSPMRFPREWSAYSGLKSLLNFSRGTDQNLTHTCYILHSYMIPAPPSPSWTTSPPALTRSLTNSSSYSSCSSALDDLIGTESGVCMNSNVEEETAQMEKLESYRYQHKRKQRSATRKKYPPPIPLLARTGNLPGHMPWILSRHYIDGKLVLVEERVKHHEYIEAHRENGRLILNIVPMDDKITCSHFVSRNEEEKELQDVDFLEENSDQESDEEEEEEEEGREAYQEIELASDDFAGNLEDSVAVDEEEKYLVTASASLPKPSLKNGKSGDLRKCSTYAGRMISDINAHRNAGECMSSIHDLGPASFDLANILHKMTTVV</sequence>
<name>A0A5N5MSA5_9ROSI</name>
<protein>
    <recommendedName>
        <fullName evidence="3">FAF domain-containing protein</fullName>
    </recommendedName>
</protein>
<accession>A0A5N5MSA5</accession>
<dbReference type="AlphaFoldDB" id="A0A5N5MSA5"/>
<evidence type="ECO:0000313" key="5">
    <source>
        <dbReference type="Proteomes" id="UP000326939"/>
    </source>
</evidence>
<keyword evidence="5" id="KW-1185">Reference proteome</keyword>
<organism evidence="4 5">
    <name type="scientific">Salix brachista</name>
    <dbReference type="NCBI Taxonomy" id="2182728"/>
    <lineage>
        <taxon>Eukaryota</taxon>
        <taxon>Viridiplantae</taxon>
        <taxon>Streptophyta</taxon>
        <taxon>Embryophyta</taxon>
        <taxon>Tracheophyta</taxon>
        <taxon>Spermatophyta</taxon>
        <taxon>Magnoliopsida</taxon>
        <taxon>eudicotyledons</taxon>
        <taxon>Gunneridae</taxon>
        <taxon>Pentapetalae</taxon>
        <taxon>rosids</taxon>
        <taxon>fabids</taxon>
        <taxon>Malpighiales</taxon>
        <taxon>Salicaceae</taxon>
        <taxon>Saliceae</taxon>
        <taxon>Salix</taxon>
    </lineage>
</organism>
<gene>
    <name evidence="4" type="ORF">DKX38_008030</name>
</gene>
<comment type="caution">
    <text evidence="4">The sequence shown here is derived from an EMBL/GenBank/DDBJ whole genome shotgun (WGS) entry which is preliminary data.</text>
</comment>
<dbReference type="InterPro" id="IPR021410">
    <property type="entry name" value="FAF"/>
</dbReference>